<dbReference type="GO" id="GO:0005524">
    <property type="term" value="F:ATP binding"/>
    <property type="evidence" value="ECO:0007669"/>
    <property type="project" value="UniProtKB-KW"/>
</dbReference>
<dbReference type="InterPro" id="IPR003960">
    <property type="entry name" value="ATPase_AAA_CS"/>
</dbReference>
<gene>
    <name evidence="6" type="ORF">Sv326_0089</name>
</gene>
<proteinExistence type="predicted"/>
<dbReference type="Gene3D" id="1.10.8.60">
    <property type="match status" value="2"/>
</dbReference>
<keyword evidence="4" id="KW-1133">Transmembrane helix</keyword>
<sequence length="933" mass="104489">MLEKETPREITTGELEPVLSKLVEKRKKEQKFRSLKDLRLKAVLKEVEEDTAFANALLVMTGCFFLLITFPLYPLWLIPFILLLVGFVAYYHAPLGTIIGTFVAFPAVAYQSPLFAWFFTLVISVTLITSFTYWHVISLLFITVFAPFNSLMGFFVPPLIAFSSLYLGSKRGAIVTLITVLMILILSVSWGLSSGSMANSAFVVYSPGKLSDLYEQRVQEFNALSKRTTMPNITQLGIEIVSAFENLYKWDSIQYVGTSINTILAVLIVLSLGDSALVQISFWMAAAFLTGSLSGLLDSRHKGSIAAASSLLIPIGYWLSCAISEQPFNPFVFPSVLLGIAVIFFLEYNGIDISREVAVTKMDKMGKFRKFGLQDLSLAPGVESLDDIGDYEETKKELVEAVMWPLTKKELSTAYGLKPPKGILLFGPPGTGKTMMMRALSRQMKIGFYYVKCSDLLSEWYGESERNVSELFRIARTSAPCVLFFDEIDSIGRSREKYSSDDVAPRLLALFLSEMDGFKSTKNVIIVGATNIPQELDRALLRPGRFDKIIYMPLPDKEGREGIFRIHTRNFPLSDDVDFSKLAEKTERYSGADIQNICMEAARKVAKIASERNEVIPVSMEHFKSVLETVKPSVSIAALEDFEKFKLDFERRSSPVKGKERVKRTKWEDVVGLDDVRQLLIEAIELPLLHEDLLSEYKVTPIKGILLFGPPGCGKTMIVKAASNELNVAFIHISGADLMKTGYSGAVNVIKESFNRARERAPAIIFIDEIDALAPSRDYYSSPDNERIVAQLLDEMDGVSELKQVMLVTATNKPDHIDPALLRPGRFDKILLVPPPLFESRKALFHLNLEGIPLDKDLNFDFLAAKTEGFTGADIASICQESKMELVRSNLKGKKATLSMDIMEKILSKRRPSVTVQHLQTYIKFMEEYGERK</sequence>
<dbReference type="PANTHER" id="PTHR23077">
    <property type="entry name" value="AAA-FAMILY ATPASE"/>
    <property type="match status" value="1"/>
</dbReference>
<dbReference type="Pfam" id="PF17862">
    <property type="entry name" value="AAA_lid_3"/>
    <property type="match status" value="2"/>
</dbReference>
<dbReference type="InterPro" id="IPR003593">
    <property type="entry name" value="AAA+_ATPase"/>
</dbReference>
<dbReference type="PROSITE" id="PS00674">
    <property type="entry name" value="AAA"/>
    <property type="match status" value="2"/>
</dbReference>
<feature type="transmembrane region" description="Helical" evidence="4">
    <location>
        <begin position="174"/>
        <end position="192"/>
    </location>
</feature>
<keyword evidence="4" id="KW-0812">Transmembrane</keyword>
<dbReference type="PANTHER" id="PTHR23077:SF171">
    <property type="entry name" value="NUCLEAR VALOSIN-CONTAINING PROTEIN-LIKE"/>
    <property type="match status" value="1"/>
</dbReference>
<feature type="domain" description="AAA+ ATPase" evidence="5">
    <location>
        <begin position="419"/>
        <end position="556"/>
    </location>
</feature>
<feature type="transmembrane region" description="Helical" evidence="4">
    <location>
        <begin position="114"/>
        <end position="134"/>
    </location>
</feature>
<dbReference type="FunFam" id="3.40.50.300:FF:001025">
    <property type="entry name" value="ATPase family, AAA domain-containing 2B"/>
    <property type="match status" value="2"/>
</dbReference>
<organism evidence="6 7">
    <name type="scientific">Fermentimicrarchaeum limneticum</name>
    <dbReference type="NCBI Taxonomy" id="2795018"/>
    <lineage>
        <taxon>Archaea</taxon>
        <taxon>Candidatus Micrarchaeota</taxon>
        <taxon>Candidatus Fermentimicrarchaeales</taxon>
        <taxon>Candidatus Fermentimicrarchaeaceae</taxon>
        <taxon>Candidatus Fermentimicrarchaeum</taxon>
    </lineage>
</organism>
<keyword evidence="2" id="KW-0067">ATP-binding</keyword>
<feature type="transmembrane region" description="Helical" evidence="4">
    <location>
        <begin position="140"/>
        <end position="162"/>
    </location>
</feature>
<keyword evidence="3" id="KW-0175">Coiled coil</keyword>
<feature type="transmembrane region" description="Helical" evidence="4">
    <location>
        <begin position="303"/>
        <end position="319"/>
    </location>
</feature>
<protein>
    <submittedName>
        <fullName evidence="6">AAA family ATPase, SpoVK/Ycf46/Vps4 family</fullName>
    </submittedName>
</protein>
<dbReference type="KEGG" id="flt:Sv326_0089"/>
<dbReference type="InterPro" id="IPR041569">
    <property type="entry name" value="AAA_lid_3"/>
</dbReference>
<feature type="transmembrane region" description="Helical" evidence="4">
    <location>
        <begin position="331"/>
        <end position="351"/>
    </location>
</feature>
<feature type="transmembrane region" description="Helical" evidence="4">
    <location>
        <begin position="52"/>
        <end position="70"/>
    </location>
</feature>
<feature type="domain" description="AAA+ ATPase" evidence="5">
    <location>
        <begin position="701"/>
        <end position="837"/>
    </location>
</feature>
<dbReference type="SMART" id="SM00382">
    <property type="entry name" value="AAA"/>
    <property type="match status" value="2"/>
</dbReference>
<dbReference type="Proteomes" id="UP000510821">
    <property type="component" value="Chromosome"/>
</dbReference>
<keyword evidence="4" id="KW-0472">Membrane</keyword>
<dbReference type="InterPro" id="IPR027417">
    <property type="entry name" value="P-loop_NTPase"/>
</dbReference>
<evidence type="ECO:0000256" key="3">
    <source>
        <dbReference type="ARBA" id="ARBA00023054"/>
    </source>
</evidence>
<dbReference type="EMBL" id="CP058998">
    <property type="protein sequence ID" value="QLJ52264.1"/>
    <property type="molecule type" value="Genomic_DNA"/>
</dbReference>
<dbReference type="Pfam" id="PF00004">
    <property type="entry name" value="AAA"/>
    <property type="match status" value="2"/>
</dbReference>
<dbReference type="GO" id="GO:0016887">
    <property type="term" value="F:ATP hydrolysis activity"/>
    <property type="evidence" value="ECO:0007669"/>
    <property type="project" value="InterPro"/>
</dbReference>
<evidence type="ECO:0000313" key="6">
    <source>
        <dbReference type="EMBL" id="QLJ52264.1"/>
    </source>
</evidence>
<evidence type="ECO:0000256" key="1">
    <source>
        <dbReference type="ARBA" id="ARBA00022741"/>
    </source>
</evidence>
<accession>A0A7D6BUE1</accession>
<evidence type="ECO:0000313" key="7">
    <source>
        <dbReference type="Proteomes" id="UP000510821"/>
    </source>
</evidence>
<evidence type="ECO:0000256" key="2">
    <source>
        <dbReference type="ARBA" id="ARBA00022840"/>
    </source>
</evidence>
<keyword evidence="1" id="KW-0547">Nucleotide-binding</keyword>
<dbReference type="InterPro" id="IPR003959">
    <property type="entry name" value="ATPase_AAA_core"/>
</dbReference>
<evidence type="ECO:0000259" key="5">
    <source>
        <dbReference type="SMART" id="SM00382"/>
    </source>
</evidence>
<dbReference type="AlphaFoldDB" id="A0A7D6BUE1"/>
<dbReference type="SUPFAM" id="SSF52540">
    <property type="entry name" value="P-loop containing nucleoside triphosphate hydrolases"/>
    <property type="match status" value="2"/>
</dbReference>
<dbReference type="Gene3D" id="3.40.50.300">
    <property type="entry name" value="P-loop containing nucleotide triphosphate hydrolases"/>
    <property type="match status" value="2"/>
</dbReference>
<evidence type="ECO:0000256" key="4">
    <source>
        <dbReference type="SAM" id="Phobius"/>
    </source>
</evidence>
<dbReference type="InterPro" id="IPR050168">
    <property type="entry name" value="AAA_ATPase_domain"/>
</dbReference>
<reference evidence="7" key="1">
    <citation type="submission" date="2020-07" db="EMBL/GenBank/DDBJ databases">
        <title>Metabolic diversity and evolutionary history of the archaeal phylum ###Micrarchaeota### uncovered from a freshwater lake metagenome.</title>
        <authorList>
            <person name="Kadnikov V.V."/>
            <person name="Savvichev A.S."/>
            <person name="Mardanov A.V."/>
            <person name="Beletsky A.V."/>
            <person name="Chupakov A.V."/>
            <person name="Kokryatskaya N.M."/>
            <person name="Pimenov N.V."/>
            <person name="Ravin N.V."/>
        </authorList>
    </citation>
    <scope>NUCLEOTIDE SEQUENCE [LARGE SCALE GENOMIC DNA]</scope>
</reference>
<name>A0A7D6BUE1_FERL1</name>